<dbReference type="PANTHER" id="PTHR35814">
    <property type="match status" value="1"/>
</dbReference>
<sequence>MILLPTTLSAAAAAALLNFWLSTRVAKVRRANQIAHGDGGNALLGRRMRAHMNFVEYTPFVLILCAAIELAGRGGMILKAVMAIYMLARVAHAIGMDDDNVPKTRVIGIAITFLTMLGLAIYAVLIAAGVV</sequence>
<reference evidence="6 7" key="1">
    <citation type="submission" date="2019-12" db="EMBL/GenBank/DDBJ databases">
        <title>Genomic-based taxomic classification of the family Erythrobacteraceae.</title>
        <authorList>
            <person name="Xu L."/>
        </authorList>
    </citation>
    <scope>NUCLEOTIDE SEQUENCE [LARGE SCALE GENOMIC DNA]</scope>
    <source>
        <strain evidence="6 7">MCCC 1K01500</strain>
    </source>
</reference>
<keyword evidence="4 5" id="KW-0472">Membrane</keyword>
<evidence type="ECO:0000313" key="6">
    <source>
        <dbReference type="EMBL" id="MXO60100.1"/>
    </source>
</evidence>
<evidence type="ECO:0000256" key="1">
    <source>
        <dbReference type="ARBA" id="ARBA00004370"/>
    </source>
</evidence>
<evidence type="ECO:0000256" key="4">
    <source>
        <dbReference type="ARBA" id="ARBA00023136"/>
    </source>
</evidence>
<keyword evidence="2 5" id="KW-0812">Transmembrane</keyword>
<dbReference type="RefSeq" id="WP_159795312.1">
    <property type="nucleotide sequence ID" value="NZ_WTYM01000044.1"/>
</dbReference>
<dbReference type="SUPFAM" id="SSF161084">
    <property type="entry name" value="MAPEG domain-like"/>
    <property type="match status" value="1"/>
</dbReference>
<proteinExistence type="predicted"/>
<protein>
    <submittedName>
        <fullName evidence="6">MAPEG family protein</fullName>
    </submittedName>
</protein>
<accession>A0A6I4SY93</accession>
<dbReference type="InterPro" id="IPR001129">
    <property type="entry name" value="Membr-assoc_MAPEG"/>
</dbReference>
<gene>
    <name evidence="6" type="ORF">GRI89_11175</name>
</gene>
<comment type="caution">
    <text evidence="6">The sequence shown here is derived from an EMBL/GenBank/DDBJ whole genome shotgun (WGS) entry which is preliminary data.</text>
</comment>
<comment type="subcellular location">
    <subcellularLocation>
        <location evidence="1">Membrane</location>
    </subcellularLocation>
</comment>
<feature type="transmembrane region" description="Helical" evidence="5">
    <location>
        <begin position="6"/>
        <end position="23"/>
    </location>
</feature>
<dbReference type="EMBL" id="WTYM01000044">
    <property type="protein sequence ID" value="MXO60100.1"/>
    <property type="molecule type" value="Genomic_DNA"/>
</dbReference>
<dbReference type="InterPro" id="IPR023352">
    <property type="entry name" value="MAPEG-like_dom_sf"/>
</dbReference>
<dbReference type="AlphaFoldDB" id="A0A6I4SY93"/>
<feature type="transmembrane region" description="Helical" evidence="5">
    <location>
        <begin position="54"/>
        <end position="71"/>
    </location>
</feature>
<keyword evidence="7" id="KW-1185">Reference proteome</keyword>
<dbReference type="Pfam" id="PF01124">
    <property type="entry name" value="MAPEG"/>
    <property type="match status" value="1"/>
</dbReference>
<organism evidence="6 7">
    <name type="scientific">Croceibacterium salegens</name>
    <dbReference type="NCBI Taxonomy" id="1737568"/>
    <lineage>
        <taxon>Bacteria</taxon>
        <taxon>Pseudomonadati</taxon>
        <taxon>Pseudomonadota</taxon>
        <taxon>Alphaproteobacteria</taxon>
        <taxon>Sphingomonadales</taxon>
        <taxon>Erythrobacteraceae</taxon>
        <taxon>Croceibacterium</taxon>
    </lineage>
</organism>
<dbReference type="GO" id="GO:0016020">
    <property type="term" value="C:membrane"/>
    <property type="evidence" value="ECO:0007669"/>
    <property type="project" value="UniProtKB-SubCell"/>
</dbReference>
<dbReference type="OrthoDB" id="7619858at2"/>
<name>A0A6I4SY93_9SPHN</name>
<dbReference type="PANTHER" id="PTHR35814:SF1">
    <property type="entry name" value="GLUTATHIONE S-TRANSFERASE-RELATED"/>
    <property type="match status" value="1"/>
</dbReference>
<feature type="transmembrane region" description="Helical" evidence="5">
    <location>
        <begin position="106"/>
        <end position="130"/>
    </location>
</feature>
<evidence type="ECO:0000256" key="3">
    <source>
        <dbReference type="ARBA" id="ARBA00022989"/>
    </source>
</evidence>
<dbReference type="Gene3D" id="1.20.120.550">
    <property type="entry name" value="Membrane associated eicosanoid/glutathione metabolism-like domain"/>
    <property type="match status" value="1"/>
</dbReference>
<evidence type="ECO:0000256" key="5">
    <source>
        <dbReference type="SAM" id="Phobius"/>
    </source>
</evidence>
<dbReference type="Proteomes" id="UP000433652">
    <property type="component" value="Unassembled WGS sequence"/>
</dbReference>
<keyword evidence="3 5" id="KW-1133">Transmembrane helix</keyword>
<evidence type="ECO:0000256" key="2">
    <source>
        <dbReference type="ARBA" id="ARBA00022692"/>
    </source>
</evidence>
<evidence type="ECO:0000313" key="7">
    <source>
        <dbReference type="Proteomes" id="UP000433652"/>
    </source>
</evidence>